<proteinExistence type="predicted"/>
<evidence type="ECO:0000256" key="1">
    <source>
        <dbReference type="SAM" id="MobiDB-lite"/>
    </source>
</evidence>
<protein>
    <submittedName>
        <fullName evidence="2">Uncharacterized protein</fullName>
    </submittedName>
</protein>
<feature type="region of interest" description="Disordered" evidence="1">
    <location>
        <begin position="1"/>
        <end position="24"/>
    </location>
</feature>
<evidence type="ECO:0000313" key="2">
    <source>
        <dbReference type="EMBL" id="KAJ8342523.1"/>
    </source>
</evidence>
<keyword evidence="3" id="KW-1185">Reference proteome</keyword>
<evidence type="ECO:0000313" key="3">
    <source>
        <dbReference type="Proteomes" id="UP001152622"/>
    </source>
</evidence>
<dbReference type="AlphaFoldDB" id="A0A9Q1IHZ7"/>
<gene>
    <name evidence="2" type="ORF">SKAU_G00324510</name>
</gene>
<sequence length="77" mass="8925">MLPTLAKGRRYRHGEGSRCRKTQTLLRSEQRAALHREMSDPVPYHARLLNRTSEMSLRSTGEPNRITSLFIKSKICE</sequence>
<comment type="caution">
    <text evidence="2">The sequence shown here is derived from an EMBL/GenBank/DDBJ whole genome shotgun (WGS) entry which is preliminary data.</text>
</comment>
<dbReference type="Proteomes" id="UP001152622">
    <property type="component" value="Chromosome 14"/>
</dbReference>
<organism evidence="2 3">
    <name type="scientific">Synaphobranchus kaupii</name>
    <name type="common">Kaup's arrowtooth eel</name>
    <dbReference type="NCBI Taxonomy" id="118154"/>
    <lineage>
        <taxon>Eukaryota</taxon>
        <taxon>Metazoa</taxon>
        <taxon>Chordata</taxon>
        <taxon>Craniata</taxon>
        <taxon>Vertebrata</taxon>
        <taxon>Euteleostomi</taxon>
        <taxon>Actinopterygii</taxon>
        <taxon>Neopterygii</taxon>
        <taxon>Teleostei</taxon>
        <taxon>Anguilliformes</taxon>
        <taxon>Synaphobranchidae</taxon>
        <taxon>Synaphobranchus</taxon>
    </lineage>
</organism>
<accession>A0A9Q1IHZ7</accession>
<name>A0A9Q1IHZ7_SYNKA</name>
<dbReference type="EMBL" id="JAINUF010000014">
    <property type="protein sequence ID" value="KAJ8342523.1"/>
    <property type="molecule type" value="Genomic_DNA"/>
</dbReference>
<reference evidence="2" key="1">
    <citation type="journal article" date="2023" name="Science">
        <title>Genome structures resolve the early diversification of teleost fishes.</title>
        <authorList>
            <person name="Parey E."/>
            <person name="Louis A."/>
            <person name="Montfort J."/>
            <person name="Bouchez O."/>
            <person name="Roques C."/>
            <person name="Iampietro C."/>
            <person name="Lluch J."/>
            <person name="Castinel A."/>
            <person name="Donnadieu C."/>
            <person name="Desvignes T."/>
            <person name="Floi Bucao C."/>
            <person name="Jouanno E."/>
            <person name="Wen M."/>
            <person name="Mejri S."/>
            <person name="Dirks R."/>
            <person name="Jansen H."/>
            <person name="Henkel C."/>
            <person name="Chen W.J."/>
            <person name="Zahm M."/>
            <person name="Cabau C."/>
            <person name="Klopp C."/>
            <person name="Thompson A.W."/>
            <person name="Robinson-Rechavi M."/>
            <person name="Braasch I."/>
            <person name="Lecointre G."/>
            <person name="Bobe J."/>
            <person name="Postlethwait J.H."/>
            <person name="Berthelot C."/>
            <person name="Roest Crollius H."/>
            <person name="Guiguen Y."/>
        </authorList>
    </citation>
    <scope>NUCLEOTIDE SEQUENCE</scope>
    <source>
        <strain evidence="2">WJC10195</strain>
    </source>
</reference>